<feature type="region of interest" description="Disordered" evidence="1">
    <location>
        <begin position="227"/>
        <end position="255"/>
    </location>
</feature>
<reference evidence="2 3" key="1">
    <citation type="submission" date="2015-01" db="EMBL/GenBank/DDBJ databases">
        <title>Genome of allotetraploid Gossypium barbadense reveals genomic plasticity and fiber elongation in cotton evolution.</title>
        <authorList>
            <person name="Chen X."/>
            <person name="Liu X."/>
            <person name="Zhao B."/>
            <person name="Zheng H."/>
            <person name="Hu Y."/>
            <person name="Lu G."/>
            <person name="Yang C."/>
            <person name="Chen J."/>
            <person name="Shan C."/>
            <person name="Zhang L."/>
            <person name="Zhou Y."/>
            <person name="Wang L."/>
            <person name="Guo W."/>
            <person name="Bai Y."/>
            <person name="Ruan J."/>
            <person name="Shangguan X."/>
            <person name="Mao Y."/>
            <person name="Jiang J."/>
            <person name="Zhu Y."/>
            <person name="Lei J."/>
            <person name="Kang H."/>
            <person name="Chen S."/>
            <person name="He X."/>
            <person name="Wang R."/>
            <person name="Wang Y."/>
            <person name="Chen J."/>
            <person name="Wang L."/>
            <person name="Yu S."/>
            <person name="Wang B."/>
            <person name="Wei J."/>
            <person name="Song S."/>
            <person name="Lu X."/>
            <person name="Gao Z."/>
            <person name="Gu W."/>
            <person name="Deng X."/>
            <person name="Ma D."/>
            <person name="Wang S."/>
            <person name="Liang W."/>
            <person name="Fang L."/>
            <person name="Cai C."/>
            <person name="Zhu X."/>
            <person name="Zhou B."/>
            <person name="Zhang Y."/>
            <person name="Chen Z."/>
            <person name="Xu S."/>
            <person name="Zhu R."/>
            <person name="Wang S."/>
            <person name="Zhang T."/>
            <person name="Zhao G."/>
        </authorList>
    </citation>
    <scope>NUCLEOTIDE SEQUENCE [LARGE SCALE GENOMIC DNA]</scope>
    <source>
        <strain evidence="3">cv. Xinhai21</strain>
        <tissue evidence="2">Leaf</tissue>
    </source>
</reference>
<proteinExistence type="predicted"/>
<gene>
    <name evidence="2" type="ORF">GOBAR_AA12913</name>
</gene>
<evidence type="ECO:0000256" key="1">
    <source>
        <dbReference type="SAM" id="MobiDB-lite"/>
    </source>
</evidence>
<name>A0A2P5XWL1_GOSBA</name>
<sequence>MEQINAITIQDAEGLVAPEPESKQDTMEIVTKNAYEPCSNNNKGPIYEERRLQIEELDEWRTQKPRTPNKSKSSQDELNTSPNQLKVGDKVLLDTTDPRITTSEPNEEIPLTVLSIFPYGTVEDQAHGRALGHAYAIGGDTTVRYGRVKTGCHDRATWSWMKLPKQHGHETRSCLEIVVETENVTRTCGTPVPSTCGRHCQNEHGRGPMYTGVGEANEARYDRVTQPCRMSSSRGKKTTVPASKKRKGAASSSGPTMEIRHPFLQIQLANAVRAFLMTDPWGLFFEIVESTYLELTLELCSTFHLQTFMTNFDDLGTVQFHLNGLYMEESPSVRYLHAILANTLSERRESTGIITIHDAYFLWSMANVHVIDLAYFIAFTIRHQTERHRREAISIGPYMTQLARHFGLLNTGISSMLSIRMIEKRHGTYLPQYRLAQSTEEEDLEDIPNDVPPRHEDPPTQPPPPSRPVHAVASYANISERLTRFKQQCFQRFDNIDTTLQQIC</sequence>
<protein>
    <submittedName>
        <fullName evidence="2">Uncharacterized protein</fullName>
    </submittedName>
</protein>
<dbReference type="Proteomes" id="UP000239757">
    <property type="component" value="Unassembled WGS sequence"/>
</dbReference>
<organism evidence="2 3">
    <name type="scientific">Gossypium barbadense</name>
    <name type="common">Sea Island cotton</name>
    <name type="synonym">Hibiscus barbadensis</name>
    <dbReference type="NCBI Taxonomy" id="3634"/>
    <lineage>
        <taxon>Eukaryota</taxon>
        <taxon>Viridiplantae</taxon>
        <taxon>Streptophyta</taxon>
        <taxon>Embryophyta</taxon>
        <taxon>Tracheophyta</taxon>
        <taxon>Spermatophyta</taxon>
        <taxon>Magnoliopsida</taxon>
        <taxon>eudicotyledons</taxon>
        <taxon>Gunneridae</taxon>
        <taxon>Pentapetalae</taxon>
        <taxon>rosids</taxon>
        <taxon>malvids</taxon>
        <taxon>Malvales</taxon>
        <taxon>Malvaceae</taxon>
        <taxon>Malvoideae</taxon>
        <taxon>Gossypium</taxon>
    </lineage>
</organism>
<evidence type="ECO:0000313" key="3">
    <source>
        <dbReference type="Proteomes" id="UP000239757"/>
    </source>
</evidence>
<feature type="region of interest" description="Disordered" evidence="1">
    <location>
        <begin position="441"/>
        <end position="469"/>
    </location>
</feature>
<dbReference type="EMBL" id="KZ664107">
    <property type="protein sequence ID" value="PPS07730.1"/>
    <property type="molecule type" value="Genomic_DNA"/>
</dbReference>
<evidence type="ECO:0000313" key="2">
    <source>
        <dbReference type="EMBL" id="PPS07730.1"/>
    </source>
</evidence>
<dbReference type="AlphaFoldDB" id="A0A2P5XWL1"/>
<feature type="region of interest" description="Disordered" evidence="1">
    <location>
        <begin position="1"/>
        <end position="25"/>
    </location>
</feature>
<feature type="region of interest" description="Disordered" evidence="1">
    <location>
        <begin position="57"/>
        <end position="85"/>
    </location>
</feature>
<feature type="compositionally biased region" description="Polar residues" evidence="1">
    <location>
        <begin position="70"/>
        <end position="84"/>
    </location>
</feature>
<accession>A0A2P5XWL1</accession>